<dbReference type="InterPro" id="IPR017938">
    <property type="entry name" value="Riboflavin_synthase-like_b-brl"/>
</dbReference>
<dbReference type="Gene3D" id="3.40.50.80">
    <property type="entry name" value="Nucleotide-binding domain of ferredoxin-NADP reductase (FNR) module"/>
    <property type="match status" value="1"/>
</dbReference>
<reference evidence="2 3" key="2">
    <citation type="submission" date="2020-03" db="EMBL/GenBank/DDBJ databases">
        <authorList>
            <person name="Ichikawa N."/>
            <person name="Kimura A."/>
            <person name="Kitahashi Y."/>
            <person name="Uohara A."/>
        </authorList>
    </citation>
    <scope>NUCLEOTIDE SEQUENCE [LARGE SCALE GENOMIC DNA]</scope>
    <source>
        <strain evidence="2 3">NBRC 105367</strain>
    </source>
</reference>
<dbReference type="PANTHER" id="PTHR30157:SF0">
    <property type="entry name" value="NADPH-DEPENDENT FERRIC-CHELATE REDUCTASE"/>
    <property type="match status" value="1"/>
</dbReference>
<dbReference type="AlphaFoldDB" id="A0A6F8YPT6"/>
<dbReference type="KEGG" id="psuu:Psuf_054530"/>
<accession>A0A6F8YPT6</accession>
<reference evidence="2 3" key="1">
    <citation type="submission" date="2020-03" db="EMBL/GenBank/DDBJ databases">
        <title>Whole genome shotgun sequence of Phytohabitans suffuscus NBRC 105367.</title>
        <authorList>
            <person name="Komaki H."/>
            <person name="Tamura T."/>
        </authorList>
    </citation>
    <scope>NUCLEOTIDE SEQUENCE [LARGE SCALE GENOMIC DNA]</scope>
    <source>
        <strain evidence="2 3">NBRC 105367</strain>
    </source>
</reference>
<dbReference type="InterPro" id="IPR039261">
    <property type="entry name" value="FNR_nucleotide-bd"/>
</dbReference>
<dbReference type="Gene3D" id="2.40.30.10">
    <property type="entry name" value="Translation factors"/>
    <property type="match status" value="1"/>
</dbReference>
<dbReference type="InterPro" id="IPR017927">
    <property type="entry name" value="FAD-bd_FR_type"/>
</dbReference>
<proteinExistence type="predicted"/>
<dbReference type="Proteomes" id="UP000503011">
    <property type="component" value="Chromosome"/>
</dbReference>
<protein>
    <submittedName>
        <fullName evidence="2">Siderophore-interacting protein</fullName>
    </submittedName>
</protein>
<evidence type="ECO:0000259" key="1">
    <source>
        <dbReference type="PROSITE" id="PS51384"/>
    </source>
</evidence>
<keyword evidence="3" id="KW-1185">Reference proteome</keyword>
<dbReference type="InterPro" id="IPR039374">
    <property type="entry name" value="SIP_fam"/>
</dbReference>
<dbReference type="CDD" id="cd06193">
    <property type="entry name" value="siderophore_interacting"/>
    <property type="match status" value="1"/>
</dbReference>
<dbReference type="GO" id="GO:0016491">
    <property type="term" value="F:oxidoreductase activity"/>
    <property type="evidence" value="ECO:0007669"/>
    <property type="project" value="InterPro"/>
</dbReference>
<feature type="domain" description="FAD-binding FR-type" evidence="1">
    <location>
        <begin position="9"/>
        <end position="136"/>
    </location>
</feature>
<organism evidence="2 3">
    <name type="scientific">Phytohabitans suffuscus</name>
    <dbReference type="NCBI Taxonomy" id="624315"/>
    <lineage>
        <taxon>Bacteria</taxon>
        <taxon>Bacillati</taxon>
        <taxon>Actinomycetota</taxon>
        <taxon>Actinomycetes</taxon>
        <taxon>Micromonosporales</taxon>
        <taxon>Micromonosporaceae</taxon>
    </lineage>
</organism>
<dbReference type="Pfam" id="PF08021">
    <property type="entry name" value="FAD_binding_9"/>
    <property type="match status" value="1"/>
</dbReference>
<dbReference type="Pfam" id="PF04954">
    <property type="entry name" value="SIP"/>
    <property type="match status" value="1"/>
</dbReference>
<dbReference type="InterPro" id="IPR013113">
    <property type="entry name" value="SIP_FAD-bd"/>
</dbReference>
<dbReference type="PANTHER" id="PTHR30157">
    <property type="entry name" value="FERRIC REDUCTASE, NADPH-DEPENDENT"/>
    <property type="match status" value="1"/>
</dbReference>
<dbReference type="EMBL" id="AP022871">
    <property type="protein sequence ID" value="BCB88140.1"/>
    <property type="molecule type" value="Genomic_DNA"/>
</dbReference>
<evidence type="ECO:0000313" key="2">
    <source>
        <dbReference type="EMBL" id="BCB88140.1"/>
    </source>
</evidence>
<evidence type="ECO:0000313" key="3">
    <source>
        <dbReference type="Proteomes" id="UP000503011"/>
    </source>
</evidence>
<dbReference type="InterPro" id="IPR007037">
    <property type="entry name" value="SIP_rossman_dom"/>
</dbReference>
<name>A0A6F8YPT6_9ACTN</name>
<gene>
    <name evidence="2" type="ORF">Psuf_054530</name>
</gene>
<dbReference type="PROSITE" id="PS51384">
    <property type="entry name" value="FAD_FR"/>
    <property type="match status" value="1"/>
</dbReference>
<sequence>MVDEMELPFRHFRVAVRGLTRLSPSFLRVTFTGDDLDAFADTGRDQRIKLVLPAPDGGLDHLPAGADWYARWRELPDQRRPPIRTYTVRAVRQSQHEVDVDMVLHGDGGPATRWANRAATDDQIVLIGPNARYPGEPGGVEFRPHRDDAPLLLAGDETAVPAIASILNGLPATARGQALLEVPHASDFLDLTAPPGLTLTWLARDGAAPGTHLVPAVVEATSSLAIAPPAPRQLDDVDVDAAILWEIPDTQATTNGTYAWLAGEAGVIKTLRRHLVGDRGWDRRTVAFMGYWRIGRAETT</sequence>
<dbReference type="SUPFAM" id="SSF63380">
    <property type="entry name" value="Riboflavin synthase domain-like"/>
    <property type="match status" value="1"/>
</dbReference>